<comment type="caution">
    <text evidence="6">The sequence shown here is derived from an EMBL/GenBank/DDBJ whole genome shotgun (WGS) entry which is preliminary data.</text>
</comment>
<proteinExistence type="predicted"/>
<feature type="compositionally biased region" description="Low complexity" evidence="5">
    <location>
        <begin position="133"/>
        <end position="143"/>
    </location>
</feature>
<evidence type="ECO:0000313" key="6">
    <source>
        <dbReference type="EMBL" id="CAI8058278.1"/>
    </source>
</evidence>
<evidence type="ECO:0000256" key="4">
    <source>
        <dbReference type="ARBA" id="ARBA00022737"/>
    </source>
</evidence>
<keyword evidence="4" id="KW-0677">Repeat</keyword>
<dbReference type="InterPro" id="IPR036322">
    <property type="entry name" value="WD40_repeat_dom_sf"/>
</dbReference>
<dbReference type="GO" id="GO:0005868">
    <property type="term" value="C:cytoplasmic dynein complex"/>
    <property type="evidence" value="ECO:0007669"/>
    <property type="project" value="TreeGrafter"/>
</dbReference>
<dbReference type="PANTHER" id="PTHR12442:SF22">
    <property type="entry name" value="CYTOPLASMIC DYNEIN 1 INTERMEDIATE CHAIN-RELATED"/>
    <property type="match status" value="1"/>
</dbReference>
<protein>
    <submittedName>
        <fullName evidence="6">Cytoplasmic dynein 1 intermediate chain 2</fullName>
    </submittedName>
</protein>
<dbReference type="InterPro" id="IPR050687">
    <property type="entry name" value="Dynein_IC"/>
</dbReference>
<dbReference type="GO" id="GO:0005737">
    <property type="term" value="C:cytoplasm"/>
    <property type="evidence" value="ECO:0007669"/>
    <property type="project" value="UniProtKB-SubCell"/>
</dbReference>
<dbReference type="InterPro" id="IPR001680">
    <property type="entry name" value="WD40_rpt"/>
</dbReference>
<dbReference type="AlphaFoldDB" id="A0AA35U254"/>
<accession>A0AA35U254</accession>
<dbReference type="SUPFAM" id="SSF50978">
    <property type="entry name" value="WD40 repeat-like"/>
    <property type="match status" value="1"/>
</dbReference>
<keyword evidence="2" id="KW-0963">Cytoplasm</keyword>
<dbReference type="Pfam" id="PF00400">
    <property type="entry name" value="WD40"/>
    <property type="match status" value="1"/>
</dbReference>
<dbReference type="GO" id="GO:0045504">
    <property type="term" value="F:dynein heavy chain binding"/>
    <property type="evidence" value="ECO:0007669"/>
    <property type="project" value="TreeGrafter"/>
</dbReference>
<dbReference type="GO" id="GO:0045503">
    <property type="term" value="F:dynein light chain binding"/>
    <property type="evidence" value="ECO:0007669"/>
    <property type="project" value="TreeGrafter"/>
</dbReference>
<feature type="compositionally biased region" description="Basic and acidic residues" evidence="5">
    <location>
        <begin position="63"/>
        <end position="73"/>
    </location>
</feature>
<evidence type="ECO:0000256" key="2">
    <source>
        <dbReference type="ARBA" id="ARBA00022490"/>
    </source>
</evidence>
<comment type="subcellular location">
    <subcellularLocation>
        <location evidence="1">Cytoplasm</location>
    </subcellularLocation>
</comment>
<name>A0AA35U254_GEOBA</name>
<feature type="region of interest" description="Disordered" evidence="5">
    <location>
        <begin position="63"/>
        <end position="143"/>
    </location>
</feature>
<evidence type="ECO:0000256" key="5">
    <source>
        <dbReference type="SAM" id="MobiDB-lite"/>
    </source>
</evidence>
<dbReference type="InterPro" id="IPR015943">
    <property type="entry name" value="WD40/YVTN_repeat-like_dom_sf"/>
</dbReference>
<dbReference type="EMBL" id="CASHTH010004500">
    <property type="protein sequence ID" value="CAI8058278.1"/>
    <property type="molecule type" value="Genomic_DNA"/>
</dbReference>
<gene>
    <name evidence="6" type="ORF">GBAR_LOCUS31682</name>
</gene>
<keyword evidence="7" id="KW-1185">Reference proteome</keyword>
<dbReference type="SMART" id="SM00320">
    <property type="entry name" value="WD40"/>
    <property type="match status" value="6"/>
</dbReference>
<evidence type="ECO:0000256" key="3">
    <source>
        <dbReference type="ARBA" id="ARBA00022574"/>
    </source>
</evidence>
<reference evidence="6" key="1">
    <citation type="submission" date="2023-03" db="EMBL/GenBank/DDBJ databases">
        <authorList>
            <person name="Steffen K."/>
            <person name="Cardenas P."/>
        </authorList>
    </citation>
    <scope>NUCLEOTIDE SEQUENCE</scope>
</reference>
<evidence type="ECO:0000313" key="7">
    <source>
        <dbReference type="Proteomes" id="UP001174909"/>
    </source>
</evidence>
<dbReference type="Proteomes" id="UP001174909">
    <property type="component" value="Unassembled WGS sequence"/>
</dbReference>
<organism evidence="6 7">
    <name type="scientific">Geodia barretti</name>
    <name type="common">Barrett's horny sponge</name>
    <dbReference type="NCBI Taxonomy" id="519541"/>
    <lineage>
        <taxon>Eukaryota</taxon>
        <taxon>Metazoa</taxon>
        <taxon>Porifera</taxon>
        <taxon>Demospongiae</taxon>
        <taxon>Heteroscleromorpha</taxon>
        <taxon>Tetractinellida</taxon>
        <taxon>Astrophorina</taxon>
        <taxon>Geodiidae</taxon>
        <taxon>Geodia</taxon>
    </lineage>
</organism>
<keyword evidence="3" id="KW-0853">WD repeat</keyword>
<dbReference type="PANTHER" id="PTHR12442">
    <property type="entry name" value="DYNEIN INTERMEDIATE CHAIN"/>
    <property type="match status" value="1"/>
</dbReference>
<dbReference type="GO" id="GO:0010970">
    <property type="term" value="P:transport along microtubule"/>
    <property type="evidence" value="ECO:0007669"/>
    <property type="project" value="TreeGrafter"/>
</dbReference>
<evidence type="ECO:0000256" key="1">
    <source>
        <dbReference type="ARBA" id="ARBA00004496"/>
    </source>
</evidence>
<feature type="compositionally biased region" description="Low complexity" evidence="5">
    <location>
        <begin position="112"/>
        <end position="123"/>
    </location>
</feature>
<dbReference type="Gene3D" id="2.130.10.10">
    <property type="entry name" value="YVTN repeat-like/Quinoprotein amine dehydrogenase"/>
    <property type="match status" value="2"/>
</dbReference>
<sequence length="655" mass="71805">MWWSTRDSHVLVLPAPPILCCCGQVSGTVLVCRELLCAAGVDLTMADRKAEIDLKRKKLEELRKSREQKKSETANKALLTRGSPSSRTKSPDPLSKERDDVNKLVSDLIGGSPPATKPSSTPSVLAKSPGEVAASPAAGTPAPACKRKTKLVIEALAPVVIRPKEVEVYVKSTQTDMVSMEPQRNDAEDEDALVVEVVSAKSLPAATEPDKDKVQTHPLCMEMSAEQRDKIVASDEFLTFFDRASRLVERALTKPSDILFDYVSGSGEDGRDALGSLKAVKKKVFVDERWSQSRIVTAMDWSSYHPELLLVSYFTNTNIPHDPDGVVLMWDLKFQKDTPDYIFNCQSAVMSVAFSKFHPSYIIGGTYSGQLVLWDIRIGKRTPVQRSPLSSSSHTHPVYCLDVVGTENAHNLISASNDGRLCSWNLDNLSQPQESLELASRGAKQVAVTSLSFPSNDVNKFIVGSQECAAYQGQRHGSKPGLAVQFDGHHGPVTAVSCHRATGGQTDHSHLFLTSSFDWTVKLWSTKLQNEQQLTSKTGTPLCSFENNSDYVYDVQWSPTHPAVFASVDGEGRLDFWNINTDIEVPTLTENLDTCLSKLHWAPNGHYVAVGDCEGKVHIFEAGEALYSPAPDESARVQATLLDLQEAQDSSMTVL</sequence>